<dbReference type="Proteomes" id="UP000190080">
    <property type="component" value="Unassembled WGS sequence"/>
</dbReference>
<gene>
    <name evidence="2" type="ORF">CLORY_29120</name>
</gene>
<keyword evidence="1" id="KW-1133">Transmembrane helix</keyword>
<dbReference type="RefSeq" id="WP_079425717.1">
    <property type="nucleotide sequence ID" value="NZ_MZGV01000033.1"/>
</dbReference>
<dbReference type="OrthoDB" id="2678247at2"/>
<dbReference type="EMBL" id="MZGV01000033">
    <property type="protein sequence ID" value="OPJ60337.1"/>
    <property type="molecule type" value="Genomic_DNA"/>
</dbReference>
<keyword evidence="1" id="KW-0812">Transmembrane</keyword>
<reference evidence="2 3" key="1">
    <citation type="submission" date="2017-03" db="EMBL/GenBank/DDBJ databases">
        <title>Genome sequence of Clostridium oryzae DSM 28571.</title>
        <authorList>
            <person name="Poehlein A."/>
            <person name="Daniel R."/>
        </authorList>
    </citation>
    <scope>NUCLEOTIDE SEQUENCE [LARGE SCALE GENOMIC DNA]</scope>
    <source>
        <strain evidence="2 3">DSM 28571</strain>
    </source>
</reference>
<proteinExistence type="predicted"/>
<keyword evidence="3" id="KW-1185">Reference proteome</keyword>
<feature type="transmembrane region" description="Helical" evidence="1">
    <location>
        <begin position="12"/>
        <end position="36"/>
    </location>
</feature>
<evidence type="ECO:0000313" key="3">
    <source>
        <dbReference type="Proteomes" id="UP000190080"/>
    </source>
</evidence>
<name>A0A1V4ILI2_9CLOT</name>
<organism evidence="2 3">
    <name type="scientific">Clostridium oryzae</name>
    <dbReference type="NCBI Taxonomy" id="1450648"/>
    <lineage>
        <taxon>Bacteria</taxon>
        <taxon>Bacillati</taxon>
        <taxon>Bacillota</taxon>
        <taxon>Clostridia</taxon>
        <taxon>Eubacteriales</taxon>
        <taxon>Clostridiaceae</taxon>
        <taxon>Clostridium</taxon>
    </lineage>
</organism>
<accession>A0A1V4ILI2</accession>
<sequence>MKNHLKINTTTFYKSISLLLLSSIFCLTAILVNFSAINVRAASKKYTVYYHINKFTQKNSSRYLTVDKLYWVSDSHHADDYYIINKSKKLRTYKVSSKVKFYIVFKDYNVIPETKVNYSEFKKYVMKEPTYYIIQLKFKGNEIIEAREIYTP</sequence>
<keyword evidence="1" id="KW-0472">Membrane</keyword>
<comment type="caution">
    <text evidence="2">The sequence shown here is derived from an EMBL/GenBank/DDBJ whole genome shotgun (WGS) entry which is preliminary data.</text>
</comment>
<protein>
    <submittedName>
        <fullName evidence="2">Uncharacterized protein</fullName>
    </submittedName>
</protein>
<evidence type="ECO:0000313" key="2">
    <source>
        <dbReference type="EMBL" id="OPJ60337.1"/>
    </source>
</evidence>
<dbReference type="AlphaFoldDB" id="A0A1V4ILI2"/>
<evidence type="ECO:0000256" key="1">
    <source>
        <dbReference type="SAM" id="Phobius"/>
    </source>
</evidence>